<proteinExistence type="predicted"/>
<dbReference type="RefSeq" id="WP_284355281.1">
    <property type="nucleotide sequence ID" value="NZ_BSKF01000007.1"/>
</dbReference>
<evidence type="ECO:0000313" key="2">
    <source>
        <dbReference type="Proteomes" id="UP001161257"/>
    </source>
</evidence>
<dbReference type="AlphaFoldDB" id="A0AA37RE40"/>
<dbReference type="Proteomes" id="UP001161257">
    <property type="component" value="Unassembled WGS sequence"/>
</dbReference>
<reference evidence="1" key="1">
    <citation type="submission" date="2023-01" db="EMBL/GenBank/DDBJ databases">
        <title>Whole-genome sequence of Pseudomonas putida NBRC 14671.</title>
        <authorList>
            <person name="Morohoshi T."/>
            <person name="Someya N."/>
        </authorList>
    </citation>
    <scope>NUCLEOTIDE SEQUENCE</scope>
    <source>
        <strain evidence="1">NBRC 14671</strain>
    </source>
</reference>
<name>A0AA37RE40_PSEPU</name>
<accession>A0AA37RE40</accession>
<evidence type="ECO:0000313" key="1">
    <source>
        <dbReference type="EMBL" id="GLO33966.1"/>
    </source>
</evidence>
<dbReference type="EMBL" id="BSKJ01000001">
    <property type="protein sequence ID" value="GLO33966.1"/>
    <property type="molecule type" value="Genomic_DNA"/>
</dbReference>
<protein>
    <submittedName>
        <fullName evidence="1">Uncharacterized protein</fullName>
    </submittedName>
</protein>
<organism evidence="1 2">
    <name type="scientific">Pseudomonas putida</name>
    <name type="common">Arthrobacter siderocapsulatus</name>
    <dbReference type="NCBI Taxonomy" id="303"/>
    <lineage>
        <taxon>Bacteria</taxon>
        <taxon>Pseudomonadati</taxon>
        <taxon>Pseudomonadota</taxon>
        <taxon>Gammaproteobacteria</taxon>
        <taxon>Pseudomonadales</taxon>
        <taxon>Pseudomonadaceae</taxon>
        <taxon>Pseudomonas</taxon>
    </lineage>
</organism>
<comment type="caution">
    <text evidence="1">The sequence shown here is derived from an EMBL/GenBank/DDBJ whole genome shotgun (WGS) entry which is preliminary data.</text>
</comment>
<gene>
    <name evidence="1" type="ORF">PPUN14671_07990</name>
</gene>
<sequence length="498" mass="54529">MRMILKRALGWLSARWPGFFQANLLDPPGAPDALEDIPDGEPKLLPLSVLGQPVKITVPMWPISHPTPDTPEVLWLYWNGTQVDEKRWEAPITEDELFVEAPVSVLQHGRVEVSYKVRGYNGVVTSSQVLIVTIDKVPPVLGGAEGLLLFDDEVLRDGVTARYLEQHEDVLLAELPPYEAPAVGDVITYYWDDQPFANDWLGEITVTKQDLEQTIYLSILGDDVRAGGDGQRYVHYQIRDRAGNLGARSRPAVLEVDATPIPRVLPWLQVPQADGAGGDLSLKLDDYADPLVVIVPADAVIYPDEVVTVQWGAPGDYGYYATSEPQPGTDDRFLIPEPNVLAYSKHTLQISYVVSDGKQEFPSVPCSLKLIAFDTGGLPRVALEGANSNGFSLGSAPERVPVSLGTWRGIAVGQRVNITVTGVLQSGSDASPYNVLTTHAVTAAQVRQGIGANKEVTLPRAYLETLRRGETFTFHVEVSFDDGTTWVDFPLYSPKLIP</sequence>